<protein>
    <submittedName>
        <fullName evidence="1">Uncharacterized protein</fullName>
    </submittedName>
</protein>
<gene>
    <name evidence="1" type="ORF">CEXT_803591</name>
</gene>
<comment type="caution">
    <text evidence="1">The sequence shown here is derived from an EMBL/GenBank/DDBJ whole genome shotgun (WGS) entry which is preliminary data.</text>
</comment>
<keyword evidence="2" id="KW-1185">Reference proteome</keyword>
<proteinExistence type="predicted"/>
<name>A0AAV4PPG3_CAEEX</name>
<sequence>MDNADFTLGSRLTPCPRCYGSDDATTSWTHVEARPGVHSKEKRNGQFGRGWKEDPIESLLSHSSLPPPKTRGKRPVQQGIDLVTKFFCCDLKDVNADYHRSIFKDFWITGVDIPTFHR</sequence>
<dbReference type="Proteomes" id="UP001054945">
    <property type="component" value="Unassembled WGS sequence"/>
</dbReference>
<reference evidence="1 2" key="1">
    <citation type="submission" date="2021-06" db="EMBL/GenBank/DDBJ databases">
        <title>Caerostris extrusa draft genome.</title>
        <authorList>
            <person name="Kono N."/>
            <person name="Arakawa K."/>
        </authorList>
    </citation>
    <scope>NUCLEOTIDE SEQUENCE [LARGE SCALE GENOMIC DNA]</scope>
</reference>
<evidence type="ECO:0000313" key="2">
    <source>
        <dbReference type="Proteomes" id="UP001054945"/>
    </source>
</evidence>
<dbReference type="EMBL" id="BPLR01004930">
    <property type="protein sequence ID" value="GIX98569.1"/>
    <property type="molecule type" value="Genomic_DNA"/>
</dbReference>
<accession>A0AAV4PPG3</accession>
<evidence type="ECO:0000313" key="1">
    <source>
        <dbReference type="EMBL" id="GIX98569.1"/>
    </source>
</evidence>
<dbReference type="AlphaFoldDB" id="A0AAV4PPG3"/>
<organism evidence="1 2">
    <name type="scientific">Caerostris extrusa</name>
    <name type="common">Bark spider</name>
    <name type="synonym">Caerostris bankana</name>
    <dbReference type="NCBI Taxonomy" id="172846"/>
    <lineage>
        <taxon>Eukaryota</taxon>
        <taxon>Metazoa</taxon>
        <taxon>Ecdysozoa</taxon>
        <taxon>Arthropoda</taxon>
        <taxon>Chelicerata</taxon>
        <taxon>Arachnida</taxon>
        <taxon>Araneae</taxon>
        <taxon>Araneomorphae</taxon>
        <taxon>Entelegynae</taxon>
        <taxon>Araneoidea</taxon>
        <taxon>Araneidae</taxon>
        <taxon>Caerostris</taxon>
    </lineage>
</organism>